<feature type="domain" description="Type II/III secretion system secretin-like" evidence="2">
    <location>
        <begin position="284"/>
        <end position="440"/>
    </location>
</feature>
<dbReference type="Proteomes" id="UP001139971">
    <property type="component" value="Unassembled WGS sequence"/>
</dbReference>
<dbReference type="InterPro" id="IPR001775">
    <property type="entry name" value="GspD/PilQ"/>
</dbReference>
<dbReference type="PRINTS" id="PR00811">
    <property type="entry name" value="BCTERIALGSPD"/>
</dbReference>
<evidence type="ECO:0000259" key="3">
    <source>
        <dbReference type="Pfam" id="PF13629"/>
    </source>
</evidence>
<keyword evidence="5" id="KW-1185">Reference proteome</keyword>
<organism evidence="4 5">
    <name type="scientific">Tahibacter soli</name>
    <dbReference type="NCBI Taxonomy" id="2983605"/>
    <lineage>
        <taxon>Bacteria</taxon>
        <taxon>Pseudomonadati</taxon>
        <taxon>Pseudomonadota</taxon>
        <taxon>Gammaproteobacteria</taxon>
        <taxon>Lysobacterales</taxon>
        <taxon>Rhodanobacteraceae</taxon>
        <taxon>Tahibacter</taxon>
    </lineage>
</organism>
<gene>
    <name evidence="4" type="ORF">OD750_025840</name>
</gene>
<feature type="domain" description="Pilus formation protein N-terminal" evidence="3">
    <location>
        <begin position="14"/>
        <end position="81"/>
    </location>
</feature>
<sequence length="472" mass="51520">MLAMIATVQAQSVETLDLHAGAVRVIDTGPIERVAVGRDTVLGTSALEKGQLLLIGLAPGETDLRVWLKDGTSRVWQVTVTDKNIPATVATLSSLLAEFPKLQVRAINGIVVVEGDVPPDRLQSVNALIGKVPGVVSLLVAKSVTIETLVKNFPGTRWHDEGGTPVIEGEVSAEDFERYKKALEAFPNVLSLVRQTNVKLAPMVRVSMRLLEVNREATQRYGINWDDAFAGPSVGSTGAFRTNPFYRVVPQNLTNRIADTIPVTDYRWHAYAGWTTEVFSIVELLEQENKATVLAEPNLSTRSGSPAKFLAGGELPYPVIGQFGQPGVAFKEYGIKFEIAPSVDYDNNIQTQILVDVSTIDRANAIDNVPGLLIRRTESAITVRPGETIILSGLVSAEELRNIQGVPGLSKIPILGELFKSRNFQNRKTELIVLVTPDLISEPRAIDKETADEIERMRHSIHQKILDGAIAE</sequence>
<evidence type="ECO:0000313" key="5">
    <source>
        <dbReference type="Proteomes" id="UP001139971"/>
    </source>
</evidence>
<dbReference type="AlphaFoldDB" id="A0A9X3YT57"/>
<name>A0A9X3YT57_9GAMM</name>
<dbReference type="InterPro" id="IPR004846">
    <property type="entry name" value="T2SS/T3SS_dom"/>
</dbReference>
<comment type="caution">
    <text evidence="4">The sequence shown here is derived from an EMBL/GenBank/DDBJ whole genome shotgun (WGS) entry which is preliminary data.</text>
</comment>
<dbReference type="PANTHER" id="PTHR30332:SF17">
    <property type="entry name" value="TYPE IV PILIATION SYSTEM PROTEIN DR_0774-RELATED"/>
    <property type="match status" value="1"/>
</dbReference>
<reference evidence="4" key="1">
    <citation type="submission" date="2023-02" db="EMBL/GenBank/DDBJ databases">
        <title>Tahibacter soli sp. nov. isolated from soil.</title>
        <authorList>
            <person name="Baek J.H."/>
            <person name="Lee J.K."/>
            <person name="Choi D.G."/>
            <person name="Jeon C.O."/>
        </authorList>
    </citation>
    <scope>NUCLEOTIDE SEQUENCE</scope>
    <source>
        <strain evidence="4">BL</strain>
    </source>
</reference>
<protein>
    <submittedName>
        <fullName evidence="4">Pilus assembly protein N-terminal domain-containing protein</fullName>
    </submittedName>
</protein>
<proteinExistence type="inferred from homology"/>
<dbReference type="Pfam" id="PF00263">
    <property type="entry name" value="Secretin"/>
    <property type="match status" value="1"/>
</dbReference>
<dbReference type="PANTHER" id="PTHR30332">
    <property type="entry name" value="PROBABLE GENERAL SECRETION PATHWAY PROTEIN D"/>
    <property type="match status" value="1"/>
</dbReference>
<dbReference type="GO" id="GO:0015627">
    <property type="term" value="C:type II protein secretion system complex"/>
    <property type="evidence" value="ECO:0007669"/>
    <property type="project" value="TreeGrafter"/>
</dbReference>
<evidence type="ECO:0000313" key="4">
    <source>
        <dbReference type="EMBL" id="MDC8015961.1"/>
    </source>
</evidence>
<dbReference type="GO" id="GO:0009306">
    <property type="term" value="P:protein secretion"/>
    <property type="evidence" value="ECO:0007669"/>
    <property type="project" value="InterPro"/>
</dbReference>
<dbReference type="InterPro" id="IPR050810">
    <property type="entry name" value="Bact_Secretion_Sys_Channel"/>
</dbReference>
<dbReference type="InterPro" id="IPR032789">
    <property type="entry name" value="T2SS-T3SS_pil_N"/>
</dbReference>
<dbReference type="Pfam" id="PF13629">
    <property type="entry name" value="T2SS-T3SS_pil_N"/>
    <property type="match status" value="1"/>
</dbReference>
<dbReference type="EMBL" id="JAOVZO020000023">
    <property type="protein sequence ID" value="MDC8015961.1"/>
    <property type="molecule type" value="Genomic_DNA"/>
</dbReference>
<evidence type="ECO:0000259" key="2">
    <source>
        <dbReference type="Pfam" id="PF00263"/>
    </source>
</evidence>
<evidence type="ECO:0000256" key="1">
    <source>
        <dbReference type="RuleBase" id="RU004003"/>
    </source>
</evidence>
<comment type="similarity">
    <text evidence="1">Belongs to the bacterial secretin family.</text>
</comment>
<dbReference type="RefSeq" id="WP_263543592.1">
    <property type="nucleotide sequence ID" value="NZ_JAOVZO020000023.1"/>
</dbReference>
<accession>A0A9X3YT57</accession>